<feature type="non-terminal residue" evidence="1">
    <location>
        <position position="42"/>
    </location>
</feature>
<evidence type="ECO:0000313" key="2">
    <source>
        <dbReference type="Proteomes" id="UP000182412"/>
    </source>
</evidence>
<sequence length="42" mass="4704">MVTYEYGNPHAVITLVQPVDDHDIAGMDAEVAEIQRLSDKDF</sequence>
<dbReference type="EMBL" id="FNJQ01000040">
    <property type="protein sequence ID" value="SDP70456.1"/>
    <property type="molecule type" value="Genomic_DNA"/>
</dbReference>
<evidence type="ECO:0000313" key="1">
    <source>
        <dbReference type="EMBL" id="SDP70456.1"/>
    </source>
</evidence>
<accession>A0A1H0UX89</accession>
<proteinExistence type="predicted"/>
<name>A0A1H0UX89_SELRU</name>
<dbReference type="Proteomes" id="UP000182412">
    <property type="component" value="Unassembled WGS sequence"/>
</dbReference>
<protein>
    <submittedName>
        <fullName evidence="1">Uncharacterized protein</fullName>
    </submittedName>
</protein>
<dbReference type="AlphaFoldDB" id="A0A1H0UX89"/>
<gene>
    <name evidence="1" type="ORF">SAMN05216366_1401</name>
</gene>
<reference evidence="1 2" key="1">
    <citation type="submission" date="2016-10" db="EMBL/GenBank/DDBJ databases">
        <authorList>
            <person name="de Groot N.N."/>
        </authorList>
    </citation>
    <scope>NUCLEOTIDE SEQUENCE [LARGE SCALE GENOMIC DNA]</scope>
    <source>
        <strain evidence="1 2">S137</strain>
    </source>
</reference>
<organism evidence="1 2">
    <name type="scientific">Selenomonas ruminantium</name>
    <dbReference type="NCBI Taxonomy" id="971"/>
    <lineage>
        <taxon>Bacteria</taxon>
        <taxon>Bacillati</taxon>
        <taxon>Bacillota</taxon>
        <taxon>Negativicutes</taxon>
        <taxon>Selenomonadales</taxon>
        <taxon>Selenomonadaceae</taxon>
        <taxon>Selenomonas</taxon>
    </lineage>
</organism>